<dbReference type="Proteomes" id="UP000579647">
    <property type="component" value="Unassembled WGS sequence"/>
</dbReference>
<accession>A0A840WG81</accession>
<gene>
    <name evidence="3" type="ORF">HNR07_005590</name>
</gene>
<feature type="transmembrane region" description="Helical" evidence="2">
    <location>
        <begin position="173"/>
        <end position="198"/>
    </location>
</feature>
<proteinExistence type="predicted"/>
<sequence>MTNSPEHPGASPVPAAKAPAKTTGKRGYWWSGALVLISALIFGLALLLVHQPIRTSPEVVDEMGWGEAVEFDVADGEEDRWAVYISTGHDFHDFRDCRSGLMNTVEGRYPSIPRESEKGPYGDWELIGVLETPAPGDYYVRCGILSDAPAGSDVEFALGSAGPLHAVQAQESAGLPVVLIGTPLSLIAATVVGVVTALRRRSARKLTPAAQVPAPHAASPQQCPSQPQPPQQHPRQH</sequence>
<feature type="region of interest" description="Disordered" evidence="1">
    <location>
        <begin position="1"/>
        <end position="20"/>
    </location>
</feature>
<dbReference type="EMBL" id="JACHDO010000001">
    <property type="protein sequence ID" value="MBB5494453.1"/>
    <property type="molecule type" value="Genomic_DNA"/>
</dbReference>
<evidence type="ECO:0000256" key="2">
    <source>
        <dbReference type="SAM" id="Phobius"/>
    </source>
</evidence>
<feature type="region of interest" description="Disordered" evidence="1">
    <location>
        <begin position="206"/>
        <end position="237"/>
    </location>
</feature>
<organism evidence="3 4">
    <name type="scientific">Nocardiopsis metallicus</name>
    <dbReference type="NCBI Taxonomy" id="179819"/>
    <lineage>
        <taxon>Bacteria</taxon>
        <taxon>Bacillati</taxon>
        <taxon>Actinomycetota</taxon>
        <taxon>Actinomycetes</taxon>
        <taxon>Streptosporangiales</taxon>
        <taxon>Nocardiopsidaceae</taxon>
        <taxon>Nocardiopsis</taxon>
    </lineage>
</organism>
<reference evidence="3 4" key="1">
    <citation type="submission" date="2020-08" db="EMBL/GenBank/DDBJ databases">
        <title>Sequencing the genomes of 1000 actinobacteria strains.</title>
        <authorList>
            <person name="Klenk H.-P."/>
        </authorList>
    </citation>
    <scope>NUCLEOTIDE SEQUENCE [LARGE SCALE GENOMIC DNA]</scope>
    <source>
        <strain evidence="3 4">DSM 44598</strain>
    </source>
</reference>
<dbReference type="AlphaFoldDB" id="A0A840WG81"/>
<keyword evidence="2" id="KW-0812">Transmembrane</keyword>
<keyword evidence="4" id="KW-1185">Reference proteome</keyword>
<feature type="transmembrane region" description="Helical" evidence="2">
    <location>
        <begin position="27"/>
        <end position="49"/>
    </location>
</feature>
<keyword evidence="2" id="KW-1133">Transmembrane helix</keyword>
<feature type="compositionally biased region" description="Pro residues" evidence="1">
    <location>
        <begin position="226"/>
        <end position="237"/>
    </location>
</feature>
<protein>
    <submittedName>
        <fullName evidence="3">Uncharacterized protein</fullName>
    </submittedName>
</protein>
<name>A0A840WG81_9ACTN</name>
<comment type="caution">
    <text evidence="3">The sequence shown here is derived from an EMBL/GenBank/DDBJ whole genome shotgun (WGS) entry which is preliminary data.</text>
</comment>
<feature type="compositionally biased region" description="Low complexity" evidence="1">
    <location>
        <begin position="213"/>
        <end position="225"/>
    </location>
</feature>
<evidence type="ECO:0000313" key="3">
    <source>
        <dbReference type="EMBL" id="MBB5494453.1"/>
    </source>
</evidence>
<dbReference type="RefSeq" id="WP_184367960.1">
    <property type="nucleotide sequence ID" value="NZ_BAAAKM010000012.1"/>
</dbReference>
<evidence type="ECO:0000256" key="1">
    <source>
        <dbReference type="SAM" id="MobiDB-lite"/>
    </source>
</evidence>
<feature type="compositionally biased region" description="Low complexity" evidence="1">
    <location>
        <begin position="8"/>
        <end position="20"/>
    </location>
</feature>
<keyword evidence="2" id="KW-0472">Membrane</keyword>
<evidence type="ECO:0000313" key="4">
    <source>
        <dbReference type="Proteomes" id="UP000579647"/>
    </source>
</evidence>